<dbReference type="InParanoid" id="A0A2R6QY30"/>
<dbReference type="GO" id="GO:0016567">
    <property type="term" value="P:protein ubiquitination"/>
    <property type="evidence" value="ECO:0007669"/>
    <property type="project" value="TreeGrafter"/>
</dbReference>
<dbReference type="EMBL" id="NKQK01000011">
    <property type="protein sequence ID" value="PSS17285.1"/>
    <property type="molecule type" value="Genomic_DNA"/>
</dbReference>
<dbReference type="GO" id="GO:0008270">
    <property type="term" value="F:zinc ion binding"/>
    <property type="evidence" value="ECO:0007669"/>
    <property type="project" value="UniProtKB-KW"/>
</dbReference>
<dbReference type="Gene3D" id="3.30.40.10">
    <property type="entry name" value="Zinc/RING finger domain, C3HC4 (zinc finger)"/>
    <property type="match status" value="1"/>
</dbReference>
<proteinExistence type="predicted"/>
<evidence type="ECO:0000256" key="3">
    <source>
        <dbReference type="ARBA" id="ARBA00022833"/>
    </source>
</evidence>
<dbReference type="InterPro" id="IPR032008">
    <property type="entry name" value="APD1-4_N"/>
</dbReference>
<feature type="transmembrane region" description="Helical" evidence="5">
    <location>
        <begin position="198"/>
        <end position="219"/>
    </location>
</feature>
<evidence type="ECO:0000256" key="4">
    <source>
        <dbReference type="PROSITE-ProRule" id="PRU00175"/>
    </source>
</evidence>
<keyword evidence="5" id="KW-0472">Membrane</keyword>
<dbReference type="InterPro" id="IPR001841">
    <property type="entry name" value="Znf_RING"/>
</dbReference>
<dbReference type="STRING" id="1590841.A0A2R6QY30"/>
<dbReference type="OrthoDB" id="3045089at2759"/>
<evidence type="ECO:0000259" key="6">
    <source>
        <dbReference type="PROSITE" id="PS50089"/>
    </source>
</evidence>
<dbReference type="Gramene" id="PSS17285">
    <property type="protein sequence ID" value="PSS17285"/>
    <property type="gene ID" value="CEY00_Acc12072"/>
</dbReference>
<protein>
    <submittedName>
        <fullName evidence="7">E3 ubiquitin-protein like</fullName>
    </submittedName>
</protein>
<keyword evidence="1" id="KW-0479">Metal-binding</keyword>
<evidence type="ECO:0000256" key="2">
    <source>
        <dbReference type="ARBA" id="ARBA00022771"/>
    </source>
</evidence>
<accession>A0A2R6QY30</accession>
<evidence type="ECO:0000256" key="1">
    <source>
        <dbReference type="ARBA" id="ARBA00022723"/>
    </source>
</evidence>
<dbReference type="Pfam" id="PF13920">
    <property type="entry name" value="zf-C3HC4_3"/>
    <property type="match status" value="1"/>
</dbReference>
<feature type="domain" description="RING-type" evidence="6">
    <location>
        <begin position="269"/>
        <end position="308"/>
    </location>
</feature>
<reference evidence="7 8" key="1">
    <citation type="submission" date="2017-07" db="EMBL/GenBank/DDBJ databases">
        <title>An improved, manually edited Actinidia chinensis var. chinensis (kiwifruit) genome highlights the challenges associated with draft genomes and gene prediction in plants.</title>
        <authorList>
            <person name="Pilkington S."/>
            <person name="Crowhurst R."/>
            <person name="Hilario E."/>
            <person name="Nardozza S."/>
            <person name="Fraser L."/>
            <person name="Peng Y."/>
            <person name="Gunaseelan K."/>
            <person name="Simpson R."/>
            <person name="Tahir J."/>
            <person name="Deroles S."/>
            <person name="Templeton K."/>
            <person name="Luo Z."/>
            <person name="Davy M."/>
            <person name="Cheng C."/>
            <person name="Mcneilage M."/>
            <person name="Scaglione D."/>
            <person name="Liu Y."/>
            <person name="Zhang Q."/>
            <person name="Datson P."/>
            <person name="De Silva N."/>
            <person name="Gardiner S."/>
            <person name="Bassett H."/>
            <person name="Chagne D."/>
            <person name="Mccallum J."/>
            <person name="Dzierzon H."/>
            <person name="Deng C."/>
            <person name="Wang Y.-Y."/>
            <person name="Barron N."/>
            <person name="Manako K."/>
            <person name="Bowen J."/>
            <person name="Foster T."/>
            <person name="Erridge Z."/>
            <person name="Tiffin H."/>
            <person name="Waite C."/>
            <person name="Davies K."/>
            <person name="Grierson E."/>
            <person name="Laing W."/>
            <person name="Kirk R."/>
            <person name="Chen X."/>
            <person name="Wood M."/>
            <person name="Montefiori M."/>
            <person name="Brummell D."/>
            <person name="Schwinn K."/>
            <person name="Catanach A."/>
            <person name="Fullerton C."/>
            <person name="Li D."/>
            <person name="Meiyalaghan S."/>
            <person name="Nieuwenhuizen N."/>
            <person name="Read N."/>
            <person name="Prakash R."/>
            <person name="Hunter D."/>
            <person name="Zhang H."/>
            <person name="Mckenzie M."/>
            <person name="Knabel M."/>
            <person name="Harris A."/>
            <person name="Allan A."/>
            <person name="Chen A."/>
            <person name="Janssen B."/>
            <person name="Plunkett B."/>
            <person name="Dwamena C."/>
            <person name="Voogd C."/>
            <person name="Leif D."/>
            <person name="Lafferty D."/>
            <person name="Souleyre E."/>
            <person name="Varkonyi-Gasic E."/>
            <person name="Gambi F."/>
            <person name="Hanley J."/>
            <person name="Yao J.-L."/>
            <person name="Cheung J."/>
            <person name="David K."/>
            <person name="Warren B."/>
            <person name="Marsh K."/>
            <person name="Snowden K."/>
            <person name="Lin-Wang K."/>
            <person name="Brian L."/>
            <person name="Martinez-Sanchez M."/>
            <person name="Wang M."/>
            <person name="Ileperuma N."/>
            <person name="Macnee N."/>
            <person name="Campin R."/>
            <person name="Mcatee P."/>
            <person name="Drummond R."/>
            <person name="Espley R."/>
            <person name="Ireland H."/>
            <person name="Wu R."/>
            <person name="Atkinson R."/>
            <person name="Karunairetnam S."/>
            <person name="Bulley S."/>
            <person name="Chunkath S."/>
            <person name="Hanley Z."/>
            <person name="Storey R."/>
            <person name="Thrimawithana A."/>
            <person name="Thomson S."/>
            <person name="David C."/>
            <person name="Testolin R."/>
        </authorList>
    </citation>
    <scope>NUCLEOTIDE SEQUENCE [LARGE SCALE GENOMIC DNA]</scope>
    <source>
        <strain evidence="8">cv. Red5</strain>
        <tissue evidence="7">Young leaf</tissue>
    </source>
</reference>
<dbReference type="PANTHER" id="PTHR46858:SF6">
    <property type="entry name" value="LIGASE, PUTATIVE-RELATED"/>
    <property type="match status" value="1"/>
</dbReference>
<dbReference type="Proteomes" id="UP000241394">
    <property type="component" value="Chromosome LG11"/>
</dbReference>
<evidence type="ECO:0000313" key="7">
    <source>
        <dbReference type="EMBL" id="PSS17285.1"/>
    </source>
</evidence>
<comment type="caution">
    <text evidence="7">The sequence shown here is derived from an EMBL/GenBank/DDBJ whole genome shotgun (WGS) entry which is preliminary data.</text>
</comment>
<dbReference type="SUPFAM" id="SSF57850">
    <property type="entry name" value="RING/U-box"/>
    <property type="match status" value="1"/>
</dbReference>
<dbReference type="PANTHER" id="PTHR46858">
    <property type="entry name" value="OS05G0521000 PROTEIN"/>
    <property type="match status" value="1"/>
</dbReference>
<keyword evidence="5" id="KW-0812">Transmembrane</keyword>
<dbReference type="Pfam" id="PF16040">
    <property type="entry name" value="APD1-4_N"/>
    <property type="match status" value="1"/>
</dbReference>
<evidence type="ECO:0000313" key="8">
    <source>
        <dbReference type="Proteomes" id="UP000241394"/>
    </source>
</evidence>
<keyword evidence="8" id="KW-1185">Reference proteome</keyword>
<gene>
    <name evidence="7" type="ORF">CEY00_Acc12072</name>
</gene>
<dbReference type="CDD" id="cd16449">
    <property type="entry name" value="RING-HC"/>
    <property type="match status" value="1"/>
</dbReference>
<sequence length="313" mass="35138">MVLGPSSSRLFHASSVFIKQVEVKDYDKKGVFLYGFSEKPELSSEKNWSVSNYVIVASYSKKGFSLWLNKGSKIRIRWEAQTSSLGQLEVSIIKGEQKYKTLIPKSTDGREAEYVIEEDDKYCLGIVNTNPRSIIIAMNVNISSKMYDTNKAKSMCSTINGSCRLSLLFPYSQFVTVTTPNNGELGEWNVELSFVARVMPYIVSLGFVVIIIFLIHKYLRACDGNTHKVTETDPLVPGKPFRMPYGTGEVDVESGSSTSPEDFNDGKICVICNEERQNCFFVPCGHCTCYTCAKRIMDGESKKCPICKRNFIV</sequence>
<keyword evidence="2 4" id="KW-0863">Zinc-finger</keyword>
<keyword evidence="5" id="KW-1133">Transmembrane helix</keyword>
<dbReference type="InterPro" id="IPR013083">
    <property type="entry name" value="Znf_RING/FYVE/PHD"/>
</dbReference>
<keyword evidence="3" id="KW-0862">Zinc</keyword>
<organism evidence="7 8">
    <name type="scientific">Actinidia chinensis var. chinensis</name>
    <name type="common">Chinese soft-hair kiwi</name>
    <dbReference type="NCBI Taxonomy" id="1590841"/>
    <lineage>
        <taxon>Eukaryota</taxon>
        <taxon>Viridiplantae</taxon>
        <taxon>Streptophyta</taxon>
        <taxon>Embryophyta</taxon>
        <taxon>Tracheophyta</taxon>
        <taxon>Spermatophyta</taxon>
        <taxon>Magnoliopsida</taxon>
        <taxon>eudicotyledons</taxon>
        <taxon>Gunneridae</taxon>
        <taxon>Pentapetalae</taxon>
        <taxon>asterids</taxon>
        <taxon>Ericales</taxon>
        <taxon>Actinidiaceae</taxon>
        <taxon>Actinidia</taxon>
    </lineage>
</organism>
<evidence type="ECO:0000256" key="5">
    <source>
        <dbReference type="SAM" id="Phobius"/>
    </source>
</evidence>
<dbReference type="AlphaFoldDB" id="A0A2R6QY30"/>
<dbReference type="Pfam" id="PF16041">
    <property type="entry name" value="APD1-4_M"/>
    <property type="match status" value="1"/>
</dbReference>
<dbReference type="OMA" id="GACENAR"/>
<dbReference type="SMART" id="SM00184">
    <property type="entry name" value="RING"/>
    <property type="match status" value="1"/>
</dbReference>
<name>A0A2R6QY30_ACTCC</name>
<reference evidence="8" key="2">
    <citation type="journal article" date="2018" name="BMC Genomics">
        <title>A manually annotated Actinidia chinensis var. chinensis (kiwifruit) genome highlights the challenges associated with draft genomes and gene prediction in plants.</title>
        <authorList>
            <person name="Pilkington S.M."/>
            <person name="Crowhurst R."/>
            <person name="Hilario E."/>
            <person name="Nardozza S."/>
            <person name="Fraser L."/>
            <person name="Peng Y."/>
            <person name="Gunaseelan K."/>
            <person name="Simpson R."/>
            <person name="Tahir J."/>
            <person name="Deroles S.C."/>
            <person name="Templeton K."/>
            <person name="Luo Z."/>
            <person name="Davy M."/>
            <person name="Cheng C."/>
            <person name="McNeilage M."/>
            <person name="Scaglione D."/>
            <person name="Liu Y."/>
            <person name="Zhang Q."/>
            <person name="Datson P."/>
            <person name="De Silva N."/>
            <person name="Gardiner S.E."/>
            <person name="Bassett H."/>
            <person name="Chagne D."/>
            <person name="McCallum J."/>
            <person name="Dzierzon H."/>
            <person name="Deng C."/>
            <person name="Wang Y.Y."/>
            <person name="Barron L."/>
            <person name="Manako K."/>
            <person name="Bowen J."/>
            <person name="Foster T.M."/>
            <person name="Erridge Z.A."/>
            <person name="Tiffin H."/>
            <person name="Waite C.N."/>
            <person name="Davies K.M."/>
            <person name="Grierson E.P."/>
            <person name="Laing W.A."/>
            <person name="Kirk R."/>
            <person name="Chen X."/>
            <person name="Wood M."/>
            <person name="Montefiori M."/>
            <person name="Brummell D.A."/>
            <person name="Schwinn K.E."/>
            <person name="Catanach A."/>
            <person name="Fullerton C."/>
            <person name="Li D."/>
            <person name="Meiyalaghan S."/>
            <person name="Nieuwenhuizen N."/>
            <person name="Read N."/>
            <person name="Prakash R."/>
            <person name="Hunter D."/>
            <person name="Zhang H."/>
            <person name="McKenzie M."/>
            <person name="Knabel M."/>
            <person name="Harris A."/>
            <person name="Allan A.C."/>
            <person name="Gleave A."/>
            <person name="Chen A."/>
            <person name="Janssen B.J."/>
            <person name="Plunkett B."/>
            <person name="Ampomah-Dwamena C."/>
            <person name="Voogd C."/>
            <person name="Leif D."/>
            <person name="Lafferty D."/>
            <person name="Souleyre E.J.F."/>
            <person name="Varkonyi-Gasic E."/>
            <person name="Gambi F."/>
            <person name="Hanley J."/>
            <person name="Yao J.L."/>
            <person name="Cheung J."/>
            <person name="David K.M."/>
            <person name="Warren B."/>
            <person name="Marsh K."/>
            <person name="Snowden K.C."/>
            <person name="Lin-Wang K."/>
            <person name="Brian L."/>
            <person name="Martinez-Sanchez M."/>
            <person name="Wang M."/>
            <person name="Ileperuma N."/>
            <person name="Macnee N."/>
            <person name="Campin R."/>
            <person name="McAtee P."/>
            <person name="Drummond R.S.M."/>
            <person name="Espley R.V."/>
            <person name="Ireland H.S."/>
            <person name="Wu R."/>
            <person name="Atkinson R.G."/>
            <person name="Karunairetnam S."/>
            <person name="Bulley S."/>
            <person name="Chunkath S."/>
            <person name="Hanley Z."/>
            <person name="Storey R."/>
            <person name="Thrimawithana A.H."/>
            <person name="Thomson S."/>
            <person name="David C."/>
            <person name="Testolin R."/>
            <person name="Huang H."/>
            <person name="Hellens R.P."/>
            <person name="Schaffer R.J."/>
        </authorList>
    </citation>
    <scope>NUCLEOTIDE SEQUENCE [LARGE SCALE GENOMIC DNA]</scope>
    <source>
        <strain evidence="8">cv. Red5</strain>
    </source>
</reference>
<dbReference type="InterPro" id="IPR032010">
    <property type="entry name" value="APD1-4_M"/>
</dbReference>
<dbReference type="PROSITE" id="PS50089">
    <property type="entry name" value="ZF_RING_2"/>
    <property type="match status" value="1"/>
</dbReference>
<dbReference type="GO" id="GO:0061630">
    <property type="term" value="F:ubiquitin protein ligase activity"/>
    <property type="evidence" value="ECO:0007669"/>
    <property type="project" value="TreeGrafter"/>
</dbReference>